<dbReference type="InterPro" id="IPR015424">
    <property type="entry name" value="PyrdxlP-dep_Trfase"/>
</dbReference>
<keyword evidence="4 6" id="KW-0663">Pyridoxal phosphate</keyword>
<dbReference type="GO" id="GO:0030170">
    <property type="term" value="F:pyridoxal phosphate binding"/>
    <property type="evidence" value="ECO:0007669"/>
    <property type="project" value="InterPro"/>
</dbReference>
<evidence type="ECO:0000313" key="8">
    <source>
        <dbReference type="Proteomes" id="UP000276864"/>
    </source>
</evidence>
<dbReference type="AlphaFoldDB" id="A0A3M7AQV3"/>
<proteinExistence type="inferred from homology"/>
<organism evidence="7 8">
    <name type="scientific">Hortaea werneckii</name>
    <name type="common">Black yeast</name>
    <name type="synonym">Cladosporium werneckii</name>
    <dbReference type="NCBI Taxonomy" id="91943"/>
    <lineage>
        <taxon>Eukaryota</taxon>
        <taxon>Fungi</taxon>
        <taxon>Dikarya</taxon>
        <taxon>Ascomycota</taxon>
        <taxon>Pezizomycotina</taxon>
        <taxon>Dothideomycetes</taxon>
        <taxon>Dothideomycetidae</taxon>
        <taxon>Mycosphaerellales</taxon>
        <taxon>Teratosphaeriaceae</taxon>
        <taxon>Hortaea</taxon>
    </lineage>
</organism>
<gene>
    <name evidence="7" type="ORF">D0866_08450</name>
</gene>
<dbReference type="Pfam" id="PF00282">
    <property type="entry name" value="Pyridoxal_deC"/>
    <property type="match status" value="1"/>
</dbReference>
<dbReference type="SUPFAM" id="SSF52540">
    <property type="entry name" value="P-loop containing nucleoside triphosphate hydrolases"/>
    <property type="match status" value="1"/>
</dbReference>
<dbReference type="InterPro" id="IPR002129">
    <property type="entry name" value="PyrdxlP-dep_de-COase"/>
</dbReference>
<accession>A0A3M7AQV3</accession>
<dbReference type="Gene3D" id="3.40.640.10">
    <property type="entry name" value="Type I PLP-dependent aspartate aminotransferase-like (Major domain)"/>
    <property type="match status" value="1"/>
</dbReference>
<evidence type="ECO:0000256" key="3">
    <source>
        <dbReference type="ARBA" id="ARBA00022793"/>
    </source>
</evidence>
<dbReference type="Gene3D" id="3.40.50.300">
    <property type="entry name" value="P-loop containing nucleotide triphosphate hydrolases"/>
    <property type="match status" value="1"/>
</dbReference>
<comment type="caution">
    <text evidence="7">The sequence shown here is derived from an EMBL/GenBank/DDBJ whole genome shotgun (WGS) entry which is preliminary data.</text>
</comment>
<dbReference type="GO" id="GO:0019752">
    <property type="term" value="P:carboxylic acid metabolic process"/>
    <property type="evidence" value="ECO:0007669"/>
    <property type="project" value="InterPro"/>
</dbReference>
<dbReference type="SUPFAM" id="SSF53383">
    <property type="entry name" value="PLP-dependent transferases"/>
    <property type="match status" value="1"/>
</dbReference>
<comment type="similarity">
    <text evidence="2">Belongs to the group II decarboxylase family.</text>
</comment>
<keyword evidence="5" id="KW-0456">Lyase</keyword>
<dbReference type="GO" id="GO:0016831">
    <property type="term" value="F:carboxy-lyase activity"/>
    <property type="evidence" value="ECO:0007669"/>
    <property type="project" value="UniProtKB-KW"/>
</dbReference>
<evidence type="ECO:0000256" key="5">
    <source>
        <dbReference type="ARBA" id="ARBA00023239"/>
    </source>
</evidence>
<feature type="modified residue" description="N6-(pyridoxal phosphate)lysine" evidence="6">
    <location>
        <position position="326"/>
    </location>
</feature>
<dbReference type="PANTHER" id="PTHR45677:SF8">
    <property type="entry name" value="CYSTEINE SULFINIC ACID DECARBOXYLASE"/>
    <property type="match status" value="1"/>
</dbReference>
<evidence type="ECO:0000256" key="1">
    <source>
        <dbReference type="ARBA" id="ARBA00001933"/>
    </source>
</evidence>
<dbReference type="InterPro" id="IPR015421">
    <property type="entry name" value="PyrdxlP-dep_Trfase_major"/>
</dbReference>
<dbReference type="PANTHER" id="PTHR45677">
    <property type="entry name" value="GLUTAMATE DECARBOXYLASE-RELATED"/>
    <property type="match status" value="1"/>
</dbReference>
<dbReference type="VEuPathDB" id="FungiDB:BTJ68_04315"/>
<dbReference type="Gene3D" id="3.90.1150.170">
    <property type="match status" value="1"/>
</dbReference>
<evidence type="ECO:0000313" key="7">
    <source>
        <dbReference type="EMBL" id="RMY29787.1"/>
    </source>
</evidence>
<evidence type="ECO:0000256" key="6">
    <source>
        <dbReference type="PIRSR" id="PIRSR602129-50"/>
    </source>
</evidence>
<dbReference type="EMBL" id="QWIM01000927">
    <property type="protein sequence ID" value="RMY29787.1"/>
    <property type="molecule type" value="Genomic_DNA"/>
</dbReference>
<comment type="cofactor">
    <cofactor evidence="1 6">
        <name>pyridoxal 5'-phosphate</name>
        <dbReference type="ChEBI" id="CHEBI:597326"/>
    </cofactor>
</comment>
<dbReference type="InterPro" id="IPR027417">
    <property type="entry name" value="P-loop_NTPase"/>
</dbReference>
<evidence type="ECO:0000256" key="4">
    <source>
        <dbReference type="ARBA" id="ARBA00022898"/>
    </source>
</evidence>
<sequence length="976" mass="108764">MATSSHHLDDQNRFIRDVDFLGSTTSSAGQKDIQAFFHDLLKLGMDFKTRAQVCERREPDLSNVTFGPLPVKGLTILELKDEFQALSQASSNWSSPTFMGFPDAGNGIAAIGAALLIPFLNQNLANQTICSPRATFVEMEVVHWLRQQIGFSVPDEYCRASEVGGILTLEGCLSNTIALMAAREFIFPGSAMNGIGAPPHRICVLVPDVIEHYSIRSAMSWLGMGENHVVRVPVDGEFRVRLADLEGAIDRGRRAGRCILAFVAYAGDSRSMQIDHLDGIATLLRRKKVWFHVDACHGSQLAFSRNHRHKLAGIENADSVTIDPHKVLWIPNTCSFVLFKDPQRLANISTNSDLILKTQWSLGQVTPCIGSKAFDALKLWATIKYFGQDAIGNLIDERLELTTRIQMSVEERPDLVLLNKTNINSCMLIFVPEKTQSVARQHKIKLSVADCEKVRDINHSIYKHILKDGKWYLHGFNLKSCPCDLLDHDTSMYVLRTMNGNPLTTIDHVAGLLDEVVRKGNELVVQRGYRTLDSPLVEVSELATAQKLEALVNSLMQGYEYVALVYGSGAGSKQVMLSDIDLMVFVEDSFELTTDRKNAFEQAFRRIMKEESVQIDAEVSFDRKLLIPLSFAEHAATGAYLHEVDNDVVQIVKSQEYLSSDELIGRLVFNVLTVPHEHLCGSSILLDAARRTAGATLVRLIDRVSDSRRPLACDNFVRRALANEAGKFGEAYLGYKNRPEVIANLKSIWHEVRNDFDSQDYAMEPAQPPACVVLLNGFPGTGKYAVARTLRSKLGDTNTRLVDNHLIIDPAEAAHPGRGYEHKALRDVIRRAVFQDLKRLPENITTIVLTGCFGQNSEDVAVYAEHVEIAQARGVRFLSFTLTVEKSEHLLRLQSPDRVYGQKTKLNDPDVLETIMTNNEILDPTIVVDEGSDVDFRSIRHHLIDTTGLTVSESADRVLDIIAPQQQQQQRCASPA</sequence>
<evidence type="ECO:0000256" key="2">
    <source>
        <dbReference type="ARBA" id="ARBA00009533"/>
    </source>
</evidence>
<keyword evidence="3" id="KW-0210">Decarboxylase</keyword>
<dbReference type="Proteomes" id="UP000276864">
    <property type="component" value="Unassembled WGS sequence"/>
</dbReference>
<protein>
    <submittedName>
        <fullName evidence="7">Uncharacterized protein</fullName>
    </submittedName>
</protein>
<name>A0A3M7AQV3_HORWE</name>
<reference evidence="7 8" key="1">
    <citation type="journal article" date="2018" name="BMC Genomics">
        <title>Genomic evidence for intraspecific hybridization in a clonal and extremely halotolerant yeast.</title>
        <authorList>
            <person name="Gostincar C."/>
            <person name="Stajich J.E."/>
            <person name="Zupancic J."/>
            <person name="Zalar P."/>
            <person name="Gunde-Cimerman N."/>
        </authorList>
    </citation>
    <scope>NUCLEOTIDE SEQUENCE [LARGE SCALE GENOMIC DNA]</scope>
    <source>
        <strain evidence="7 8">EXF-6651</strain>
    </source>
</reference>
<dbReference type="GO" id="GO:0005737">
    <property type="term" value="C:cytoplasm"/>
    <property type="evidence" value="ECO:0007669"/>
    <property type="project" value="TreeGrafter"/>
</dbReference>